<evidence type="ECO:0000256" key="4">
    <source>
        <dbReference type="ARBA" id="ARBA00023136"/>
    </source>
</evidence>
<dbReference type="RefSeq" id="WP_176141027.1">
    <property type="nucleotide sequence ID" value="NZ_FUZF01000006.1"/>
</dbReference>
<dbReference type="Proteomes" id="UP000190150">
    <property type="component" value="Unassembled WGS sequence"/>
</dbReference>
<evidence type="ECO:0000256" key="3">
    <source>
        <dbReference type="ARBA" id="ARBA00022729"/>
    </source>
</evidence>
<dbReference type="AlphaFoldDB" id="A0A1T5D8R4"/>
<keyword evidence="5" id="KW-0998">Cell outer membrane</keyword>
<evidence type="ECO:0000256" key="1">
    <source>
        <dbReference type="ARBA" id="ARBA00004442"/>
    </source>
</evidence>
<evidence type="ECO:0000256" key="6">
    <source>
        <dbReference type="SAM" id="SignalP"/>
    </source>
</evidence>
<dbReference type="STRING" id="1513896.SAMN05660841_01845"/>
<sequence>MKSRKIKIYRLILLVSSLVTFSACSEFLDIKPDATLAVPERLEDLEGLVDGFTVMNTTLPSTSAIYSDDYYVLSADWTAQNNVQERNFYLWQSEGEFKTIISREFRAILYTNMVLDRLKSISASTTMERDTWNRLRGSALFHRGLRYYVLALHHAPHPNHHLADQTKVPLRLTSDNSSKSKLVPTSSIYEQILTDLREAVPYLPDLPLLPSRPSRAAAYGLLAKVLLDLGRYESALQYADSCLMIKRDLVDLNTINVNAAAPFQRFNKEVIFHARSGTASIMSRNVARVNEELFDSYSLNDLRRKAFFVQNLNGKVEFKGDYDGRGTASGFDFWGIIVPDILLVKSECLSRLARPDEAKAVLWELLKNRLTAGEDNPYKDELDMLTAVLNERRKELIRKGARWIDIRRLMFDEVHKVSLKREINGKEYQPNEDRLYINIPNSVLAYGE</sequence>
<accession>A0A1T5D8R4</accession>
<protein>
    <submittedName>
        <fullName evidence="9">SusD family protein</fullName>
    </submittedName>
</protein>
<keyword evidence="10" id="KW-1185">Reference proteome</keyword>
<gene>
    <name evidence="9" type="ORF">SAMN05660841_01845</name>
</gene>
<name>A0A1T5D8R4_9SPHI</name>
<keyword evidence="3 6" id="KW-0732">Signal</keyword>
<dbReference type="Pfam" id="PF14322">
    <property type="entry name" value="SusD-like_3"/>
    <property type="match status" value="1"/>
</dbReference>
<dbReference type="GO" id="GO:0009279">
    <property type="term" value="C:cell outer membrane"/>
    <property type="evidence" value="ECO:0007669"/>
    <property type="project" value="UniProtKB-SubCell"/>
</dbReference>
<dbReference type="EMBL" id="FUZF01000006">
    <property type="protein sequence ID" value="SKB68016.1"/>
    <property type="molecule type" value="Genomic_DNA"/>
</dbReference>
<organism evidence="9 10">
    <name type="scientific">Sphingobacterium nematocida</name>
    <dbReference type="NCBI Taxonomy" id="1513896"/>
    <lineage>
        <taxon>Bacteria</taxon>
        <taxon>Pseudomonadati</taxon>
        <taxon>Bacteroidota</taxon>
        <taxon>Sphingobacteriia</taxon>
        <taxon>Sphingobacteriales</taxon>
        <taxon>Sphingobacteriaceae</taxon>
        <taxon>Sphingobacterium</taxon>
    </lineage>
</organism>
<comment type="similarity">
    <text evidence="2">Belongs to the SusD family.</text>
</comment>
<feature type="chain" id="PRO_5012820825" evidence="6">
    <location>
        <begin position="26"/>
        <end position="448"/>
    </location>
</feature>
<dbReference type="InterPro" id="IPR011990">
    <property type="entry name" value="TPR-like_helical_dom_sf"/>
</dbReference>
<feature type="domain" description="SusD-like N-terminal" evidence="8">
    <location>
        <begin position="26"/>
        <end position="227"/>
    </location>
</feature>
<evidence type="ECO:0000256" key="5">
    <source>
        <dbReference type="ARBA" id="ARBA00023237"/>
    </source>
</evidence>
<reference evidence="10" key="1">
    <citation type="submission" date="2017-02" db="EMBL/GenBank/DDBJ databases">
        <authorList>
            <person name="Varghese N."/>
            <person name="Submissions S."/>
        </authorList>
    </citation>
    <scope>NUCLEOTIDE SEQUENCE [LARGE SCALE GENOMIC DNA]</scope>
    <source>
        <strain evidence="10">DSM 24091</strain>
    </source>
</reference>
<dbReference type="SUPFAM" id="SSF48452">
    <property type="entry name" value="TPR-like"/>
    <property type="match status" value="1"/>
</dbReference>
<dbReference type="PROSITE" id="PS51257">
    <property type="entry name" value="PROKAR_LIPOPROTEIN"/>
    <property type="match status" value="1"/>
</dbReference>
<evidence type="ECO:0000313" key="9">
    <source>
        <dbReference type="EMBL" id="SKB68016.1"/>
    </source>
</evidence>
<evidence type="ECO:0000313" key="10">
    <source>
        <dbReference type="Proteomes" id="UP000190150"/>
    </source>
</evidence>
<keyword evidence="4" id="KW-0472">Membrane</keyword>
<evidence type="ECO:0000256" key="2">
    <source>
        <dbReference type="ARBA" id="ARBA00006275"/>
    </source>
</evidence>
<feature type="domain" description="RagB/SusD" evidence="7">
    <location>
        <begin position="340"/>
        <end position="433"/>
    </location>
</feature>
<comment type="subcellular location">
    <subcellularLocation>
        <location evidence="1">Cell outer membrane</location>
    </subcellularLocation>
</comment>
<evidence type="ECO:0000259" key="8">
    <source>
        <dbReference type="Pfam" id="PF14322"/>
    </source>
</evidence>
<dbReference type="InterPro" id="IPR033985">
    <property type="entry name" value="SusD-like_N"/>
</dbReference>
<dbReference type="Gene3D" id="1.25.40.390">
    <property type="match status" value="1"/>
</dbReference>
<dbReference type="Pfam" id="PF07980">
    <property type="entry name" value="SusD_RagB"/>
    <property type="match status" value="1"/>
</dbReference>
<evidence type="ECO:0000259" key="7">
    <source>
        <dbReference type="Pfam" id="PF07980"/>
    </source>
</evidence>
<dbReference type="InterPro" id="IPR012944">
    <property type="entry name" value="SusD_RagB_dom"/>
</dbReference>
<proteinExistence type="inferred from homology"/>
<feature type="signal peptide" evidence="6">
    <location>
        <begin position="1"/>
        <end position="25"/>
    </location>
</feature>